<name>A0A1V8M4N7_9GAMM</name>
<comment type="caution">
    <text evidence="1">The sequence shown here is derived from an EMBL/GenBank/DDBJ whole genome shotgun (WGS) entry which is preliminary data.</text>
</comment>
<accession>A0A1V8M4N7</accession>
<evidence type="ECO:0008006" key="3">
    <source>
        <dbReference type="Google" id="ProtNLM"/>
    </source>
</evidence>
<proteinExistence type="predicted"/>
<keyword evidence="2" id="KW-1185">Reference proteome</keyword>
<dbReference type="RefSeq" id="WP_080521152.1">
    <property type="nucleotide sequence ID" value="NZ_LPUF01000001.1"/>
</dbReference>
<dbReference type="SUPFAM" id="SSF55166">
    <property type="entry name" value="Hedgehog/DD-peptidase"/>
    <property type="match status" value="1"/>
</dbReference>
<protein>
    <recommendedName>
        <fullName evidence="3">Peptidase M15A C-terminal domain-containing protein</fullName>
    </recommendedName>
</protein>
<dbReference type="OrthoDB" id="450621at2"/>
<gene>
    <name evidence="1" type="ORF">AU255_01040</name>
</gene>
<dbReference type="AlphaFoldDB" id="A0A1V8M4N7"/>
<dbReference type="InterPro" id="IPR009045">
    <property type="entry name" value="Zn_M74/Hedgehog-like"/>
</dbReference>
<dbReference type="STRING" id="1420851.AU255_01040"/>
<evidence type="ECO:0000313" key="1">
    <source>
        <dbReference type="EMBL" id="OQK16522.1"/>
    </source>
</evidence>
<dbReference type="Proteomes" id="UP000191980">
    <property type="component" value="Unassembled WGS sequence"/>
</dbReference>
<sequence>MKKSVEKIDYCSKYFKYMDLINCGETQSLAQLNNLPKDPRTIASIGNMATGILDPVVEQFGEIKLTYGLCSNDLLLLIKKRPSPGIAPQLDQHAGYEVNSKNNRICKRDGFACDFYALNTDSLTIAKWIVTHLPFDRLYFYGKNRPIHISIAPENSFAITLLEQATTERRIPKNIKKEQFLLKE</sequence>
<reference evidence="1 2" key="1">
    <citation type="submission" date="2015-12" db="EMBL/GenBank/DDBJ databases">
        <authorList>
            <person name="Shamseldin A."/>
            <person name="Moawad H."/>
            <person name="Abd El-Rahim W.M."/>
            <person name="Sadowsky M.J."/>
        </authorList>
    </citation>
    <scope>NUCLEOTIDE SEQUENCE [LARGE SCALE GENOMIC DNA]</scope>
    <source>
        <strain evidence="1 2">WF1</strain>
    </source>
</reference>
<evidence type="ECO:0000313" key="2">
    <source>
        <dbReference type="Proteomes" id="UP000191980"/>
    </source>
</evidence>
<dbReference type="EMBL" id="LPUF01000001">
    <property type="protein sequence ID" value="OQK16522.1"/>
    <property type="molecule type" value="Genomic_DNA"/>
</dbReference>
<organism evidence="1 2">
    <name type="scientific">Methyloprofundus sedimenti</name>
    <dbReference type="NCBI Taxonomy" id="1420851"/>
    <lineage>
        <taxon>Bacteria</taxon>
        <taxon>Pseudomonadati</taxon>
        <taxon>Pseudomonadota</taxon>
        <taxon>Gammaproteobacteria</taxon>
        <taxon>Methylococcales</taxon>
        <taxon>Methylococcaceae</taxon>
        <taxon>Methyloprofundus</taxon>
    </lineage>
</organism>